<dbReference type="STRING" id="211114.SAMN04489726_7993"/>
<organism evidence="2 3">
    <name type="scientific">Allokutzneria albata</name>
    <name type="common">Kibdelosporangium albatum</name>
    <dbReference type="NCBI Taxonomy" id="211114"/>
    <lineage>
        <taxon>Bacteria</taxon>
        <taxon>Bacillati</taxon>
        <taxon>Actinomycetota</taxon>
        <taxon>Actinomycetes</taxon>
        <taxon>Pseudonocardiales</taxon>
        <taxon>Pseudonocardiaceae</taxon>
        <taxon>Allokutzneria</taxon>
    </lineage>
</organism>
<gene>
    <name evidence="2" type="ORF">SAMN04489726_7993</name>
</gene>
<proteinExistence type="predicted"/>
<dbReference type="OrthoDB" id="3391752at2"/>
<dbReference type="RefSeq" id="WP_156051389.1">
    <property type="nucleotide sequence ID" value="NZ_JOEF01000022.1"/>
</dbReference>
<name>A0A1H0DTV0_ALLAB</name>
<dbReference type="AlphaFoldDB" id="A0A1H0DTV0"/>
<dbReference type="eggNOG" id="ENOG5031QXI">
    <property type="taxonomic scope" value="Bacteria"/>
</dbReference>
<evidence type="ECO:0008006" key="4">
    <source>
        <dbReference type="Google" id="ProtNLM"/>
    </source>
</evidence>
<dbReference type="Proteomes" id="UP000183376">
    <property type="component" value="Chromosome I"/>
</dbReference>
<accession>A0A1H0DTV0</accession>
<keyword evidence="3" id="KW-1185">Reference proteome</keyword>
<feature type="region of interest" description="Disordered" evidence="1">
    <location>
        <begin position="174"/>
        <end position="193"/>
    </location>
</feature>
<sequence length="193" mass="21837">MGGMGPVGKSDGARRRRNAVVAMTKLPAEGRKGRTPRFPLGPDIRTRADLVVAQNRLETLQDRRREGETVSDVAIDRALHKVTVLEHVVELQAEAELALWRELWRTPQAVAWERLHWTREVAQYVRHKVLAENGDLDAAKEARQQADRLGLTPLAMLRLRWEVVADEVAEQRTTRTVPAAQRKRPNLRAVDPG</sequence>
<evidence type="ECO:0000256" key="1">
    <source>
        <dbReference type="SAM" id="MobiDB-lite"/>
    </source>
</evidence>
<protein>
    <recommendedName>
        <fullName evidence="4">Terminase small subunit</fullName>
    </recommendedName>
</protein>
<evidence type="ECO:0000313" key="2">
    <source>
        <dbReference type="EMBL" id="SDN73580.1"/>
    </source>
</evidence>
<dbReference type="EMBL" id="LT629701">
    <property type="protein sequence ID" value="SDN73580.1"/>
    <property type="molecule type" value="Genomic_DNA"/>
</dbReference>
<reference evidence="2 3" key="1">
    <citation type="submission" date="2016-10" db="EMBL/GenBank/DDBJ databases">
        <authorList>
            <person name="de Groot N.N."/>
        </authorList>
    </citation>
    <scope>NUCLEOTIDE SEQUENCE [LARGE SCALE GENOMIC DNA]</scope>
    <source>
        <strain evidence="2 3">DSM 44149</strain>
    </source>
</reference>
<evidence type="ECO:0000313" key="3">
    <source>
        <dbReference type="Proteomes" id="UP000183376"/>
    </source>
</evidence>